<dbReference type="Gene3D" id="3.30.420.10">
    <property type="entry name" value="Ribonuclease H-like superfamily/Ribonuclease H"/>
    <property type="match status" value="1"/>
</dbReference>
<dbReference type="EMBL" id="CAJHJT010000034">
    <property type="protein sequence ID" value="CAD7003460.1"/>
    <property type="molecule type" value="Genomic_DNA"/>
</dbReference>
<dbReference type="AlphaFoldDB" id="A0A811UX07"/>
<dbReference type="GO" id="GO:0003676">
    <property type="term" value="F:nucleic acid binding"/>
    <property type="evidence" value="ECO:0007669"/>
    <property type="project" value="InterPro"/>
</dbReference>
<protein>
    <submittedName>
        <fullName evidence="1">(Mediterranean fruit fly) hypothetical protein</fullName>
    </submittedName>
</protein>
<dbReference type="InterPro" id="IPR036397">
    <property type="entry name" value="RNaseH_sf"/>
</dbReference>
<gene>
    <name evidence="1" type="ORF">CCAP1982_LOCUS11913</name>
</gene>
<name>A0A811UX07_CERCA</name>
<reference evidence="1" key="1">
    <citation type="submission" date="2020-11" db="EMBL/GenBank/DDBJ databases">
        <authorList>
            <person name="Whitehead M."/>
        </authorList>
    </citation>
    <scope>NUCLEOTIDE SEQUENCE</scope>
    <source>
        <strain evidence="1">EGII</strain>
    </source>
</reference>
<sequence length="114" mass="13140">MDEIEKQFTFNSTSHAGAVKICKKIHVLEKGVAEYYFFGREKIQSRRAKLLQLLLARSNQTKCGAIEAKFRRSSVMVWGAFCYDSKRNLVPITCRMTSTAYTYLLQQNLILHSL</sequence>
<evidence type="ECO:0000313" key="1">
    <source>
        <dbReference type="EMBL" id="CAD7003460.1"/>
    </source>
</evidence>
<dbReference type="Proteomes" id="UP000606786">
    <property type="component" value="Unassembled WGS sequence"/>
</dbReference>
<evidence type="ECO:0000313" key="2">
    <source>
        <dbReference type="Proteomes" id="UP000606786"/>
    </source>
</evidence>
<keyword evidence="2" id="KW-1185">Reference proteome</keyword>
<comment type="caution">
    <text evidence="1">The sequence shown here is derived from an EMBL/GenBank/DDBJ whole genome shotgun (WGS) entry which is preliminary data.</text>
</comment>
<organism evidence="1 2">
    <name type="scientific">Ceratitis capitata</name>
    <name type="common">Mediterranean fruit fly</name>
    <name type="synonym">Tephritis capitata</name>
    <dbReference type="NCBI Taxonomy" id="7213"/>
    <lineage>
        <taxon>Eukaryota</taxon>
        <taxon>Metazoa</taxon>
        <taxon>Ecdysozoa</taxon>
        <taxon>Arthropoda</taxon>
        <taxon>Hexapoda</taxon>
        <taxon>Insecta</taxon>
        <taxon>Pterygota</taxon>
        <taxon>Neoptera</taxon>
        <taxon>Endopterygota</taxon>
        <taxon>Diptera</taxon>
        <taxon>Brachycera</taxon>
        <taxon>Muscomorpha</taxon>
        <taxon>Tephritoidea</taxon>
        <taxon>Tephritidae</taxon>
        <taxon>Ceratitis</taxon>
        <taxon>Ceratitis</taxon>
    </lineage>
</organism>
<proteinExistence type="predicted"/>
<accession>A0A811UX07</accession>